<protein>
    <recommendedName>
        <fullName evidence="8">EGF-like domain-containing protein</fullName>
    </recommendedName>
</protein>
<evidence type="ECO:0000256" key="5">
    <source>
        <dbReference type="SAM" id="MobiDB-lite"/>
    </source>
</evidence>
<evidence type="ECO:0000256" key="4">
    <source>
        <dbReference type="PROSITE-ProRule" id="PRU00076"/>
    </source>
</evidence>
<keyword evidence="6" id="KW-1133">Transmembrane helix</keyword>
<evidence type="ECO:0000256" key="2">
    <source>
        <dbReference type="ARBA" id="ARBA00022737"/>
    </source>
</evidence>
<dbReference type="Gene3D" id="2.60.120.260">
    <property type="entry name" value="Galactose-binding domain-like"/>
    <property type="match status" value="2"/>
</dbReference>
<proteinExistence type="predicted"/>
<evidence type="ECO:0000259" key="8">
    <source>
        <dbReference type="PROSITE" id="PS50026"/>
    </source>
</evidence>
<feature type="disulfide bond" evidence="4">
    <location>
        <begin position="389"/>
        <end position="398"/>
    </location>
</feature>
<keyword evidence="2" id="KW-0677">Repeat</keyword>
<dbReference type="PROSITE" id="PS00022">
    <property type="entry name" value="EGF_1"/>
    <property type="match status" value="2"/>
</dbReference>
<keyword evidence="7" id="KW-0732">Signal</keyword>
<keyword evidence="6" id="KW-0472">Membrane</keyword>
<dbReference type="SMART" id="SM00181">
    <property type="entry name" value="EGF"/>
    <property type="match status" value="5"/>
</dbReference>
<dbReference type="AlphaFoldDB" id="A0A5B8ML36"/>
<reference evidence="9 10" key="1">
    <citation type="submission" date="2018-07" db="EMBL/GenBank/DDBJ databases">
        <title>The complete nuclear genome of the prasinophyte Chloropicon primus (CCMP1205).</title>
        <authorList>
            <person name="Pombert J.-F."/>
            <person name="Otis C."/>
            <person name="Turmel M."/>
            <person name="Lemieux C."/>
        </authorList>
    </citation>
    <scope>NUCLEOTIDE SEQUENCE [LARGE SCALE GENOMIC DNA]</scope>
    <source>
        <strain evidence="9 10">CCMP1205</strain>
    </source>
</reference>
<keyword evidence="10" id="KW-1185">Reference proteome</keyword>
<dbReference type="OrthoDB" id="5989069at2759"/>
<evidence type="ECO:0000256" key="1">
    <source>
        <dbReference type="ARBA" id="ARBA00022536"/>
    </source>
</evidence>
<evidence type="ECO:0000256" key="3">
    <source>
        <dbReference type="ARBA" id="ARBA00023157"/>
    </source>
</evidence>
<feature type="signal peptide" evidence="7">
    <location>
        <begin position="1"/>
        <end position="32"/>
    </location>
</feature>
<name>A0A5B8ML36_9CHLO</name>
<evidence type="ECO:0000256" key="7">
    <source>
        <dbReference type="SAM" id="SignalP"/>
    </source>
</evidence>
<evidence type="ECO:0000313" key="9">
    <source>
        <dbReference type="EMBL" id="QDZ20744.1"/>
    </source>
</evidence>
<keyword evidence="3 4" id="KW-1015">Disulfide bond</keyword>
<feature type="chain" id="PRO_5022858259" description="EGF-like domain-containing protein" evidence="7">
    <location>
        <begin position="33"/>
        <end position="983"/>
    </location>
</feature>
<feature type="transmembrane region" description="Helical" evidence="6">
    <location>
        <begin position="820"/>
        <end position="842"/>
    </location>
</feature>
<comment type="caution">
    <text evidence="4">Lacks conserved residue(s) required for the propagation of feature annotation.</text>
</comment>
<dbReference type="Gene3D" id="2.10.25.10">
    <property type="entry name" value="Laminin"/>
    <property type="match status" value="1"/>
</dbReference>
<accession>A0A5B8ML36</accession>
<dbReference type="PROSITE" id="PS50026">
    <property type="entry name" value="EGF_3"/>
    <property type="match status" value="1"/>
</dbReference>
<sequence length="983" mass="108007">MEFLRPKVSRGSAQAWALLVLASLCWLGRASCLEIVSQEDSLVRRREEYVCPSNCGNKGHCIMGKCYCLFGYAGENCAIVSDVVMLKPGGSYTGHITSKSWRYFTVNIAGSNPGHLKIELLALANVSFHGANEGLELRSQLAMFVNDDRKGLPDESNFKSRCLPKTACSRSNKLELRVDEPQGSTWTVGIRSGGKDEYFAIGVETPLGLCSDSCSGRGVCLRDRCCCKPGSKGSKCEESQSSRSLPIQANSEVPGNVGKDAWRHYFLSQMHSTGTFQVTLKILSFSHGNSVGKKVHLVVNKSEVPLTSASKVADRYEHTCSISKQQISDASSAECVLKIEKPGPFAWFIGILGDGLEANYVLETKAVEHCPHGCSLNGECNAEIGKCFCRNEFTGSDCYKASPDLPIAVGGGGRDGLERGVQAHLPAQGFSLAQNGGMKYHKIVVPKDFSENLEITVENIIHGGVKNTTTEAMSVYLQRGVIPTDQSHLLHEAVSFGTRAVLSLSPPLKSQDQVLWLGVQSRGSSMYTIAAEKSKSLCKHDCNGQGFCYKGVCQCHPGFAGISCGYHLSTAASEKLDEGRYISLVPYQWSALNVRETFEVPDQQPRPSTHFQLAITMEDLTVDGGRVALPSNFSCKDIAVVVYNNRTMERFSDDSPRKEEGSCHLQLPLGREDFHISRIELLWQHNQIESTPARAARATTEMSWVVGKFRIDYDVVVECPNDCSGAGTCKKGVCLCNHDRIGEDCSKIKPQLIPYEQMVTVDTEKRGGVYEEYEGYDHQEARHHQQGEEGDEVADLSDGESDSEDNYEDQVMEVDEDTMYSGYLIVGGIFFLISCLTIYMRYSDRHRTVWTKVMKSPKPPDDDLGDFGSSNYSASMYMRSGKTRSYASLLERVDEEENFPDGGKPGLASPKTPLANMQLPLPNVMKGPQMRQRKTISLGMLSDSTNEFGRGNGYDGYQEIHSPKGHVAIQLPMDASRGGGTKV</sequence>
<gene>
    <name evidence="9" type="ORF">A3770_04p32620</name>
</gene>
<dbReference type="Proteomes" id="UP000316726">
    <property type="component" value="Chromosome 4"/>
</dbReference>
<dbReference type="InterPro" id="IPR000742">
    <property type="entry name" value="EGF"/>
</dbReference>
<feature type="disulfide bond" evidence="4">
    <location>
        <begin position="370"/>
        <end position="380"/>
    </location>
</feature>
<evidence type="ECO:0000256" key="6">
    <source>
        <dbReference type="SAM" id="Phobius"/>
    </source>
</evidence>
<dbReference type="PANTHER" id="PTHR11219:SF69">
    <property type="entry name" value="TENEURIN-A"/>
    <property type="match status" value="1"/>
</dbReference>
<keyword evidence="1 4" id="KW-0245">EGF-like domain</keyword>
<dbReference type="Pfam" id="PF23106">
    <property type="entry name" value="EGF_Teneurin"/>
    <property type="match status" value="1"/>
</dbReference>
<evidence type="ECO:0000313" key="10">
    <source>
        <dbReference type="Proteomes" id="UP000316726"/>
    </source>
</evidence>
<feature type="domain" description="EGF-like" evidence="8">
    <location>
        <begin position="366"/>
        <end position="399"/>
    </location>
</feature>
<keyword evidence="6" id="KW-0812">Transmembrane</keyword>
<feature type="compositionally biased region" description="Acidic residues" evidence="5">
    <location>
        <begin position="788"/>
        <end position="807"/>
    </location>
</feature>
<dbReference type="PROSITE" id="PS01186">
    <property type="entry name" value="EGF_2"/>
    <property type="match status" value="1"/>
</dbReference>
<dbReference type="InterPro" id="IPR051216">
    <property type="entry name" value="Teneurin"/>
</dbReference>
<dbReference type="EMBL" id="CP031037">
    <property type="protein sequence ID" value="QDZ20744.1"/>
    <property type="molecule type" value="Genomic_DNA"/>
</dbReference>
<feature type="region of interest" description="Disordered" evidence="5">
    <location>
        <begin position="779"/>
        <end position="807"/>
    </location>
</feature>
<organism evidence="9 10">
    <name type="scientific">Chloropicon primus</name>
    <dbReference type="NCBI Taxonomy" id="1764295"/>
    <lineage>
        <taxon>Eukaryota</taxon>
        <taxon>Viridiplantae</taxon>
        <taxon>Chlorophyta</taxon>
        <taxon>Chloropicophyceae</taxon>
        <taxon>Chloropicales</taxon>
        <taxon>Chloropicaceae</taxon>
        <taxon>Chloropicon</taxon>
    </lineage>
</organism>
<dbReference type="PANTHER" id="PTHR11219">
    <property type="entry name" value="TENEURIN AND N-ACETYLGLUCOSAMINE-1-PHOSPHODIESTER ALPHA-N-ACETYLGLUCOSAMINIDASE"/>
    <property type="match status" value="1"/>
</dbReference>